<evidence type="ECO:0000256" key="3">
    <source>
        <dbReference type="ARBA" id="ARBA00022750"/>
    </source>
</evidence>
<keyword evidence="3" id="KW-0064">Aspartyl protease</keyword>
<evidence type="ECO:0000313" key="6">
    <source>
        <dbReference type="Proteomes" id="UP001165060"/>
    </source>
</evidence>
<dbReference type="EMBL" id="BRYB01003113">
    <property type="protein sequence ID" value="GMI30670.1"/>
    <property type="molecule type" value="Genomic_DNA"/>
</dbReference>
<comment type="caution">
    <text evidence="5">The sequence shown here is derived from an EMBL/GenBank/DDBJ whole genome shotgun (WGS) entry which is preliminary data.</text>
</comment>
<dbReference type="Gene3D" id="2.40.70.10">
    <property type="entry name" value="Acid Proteases"/>
    <property type="match status" value="1"/>
</dbReference>
<feature type="domain" description="Peptidase A1" evidence="4">
    <location>
        <begin position="1"/>
        <end position="76"/>
    </location>
</feature>
<dbReference type="InterPro" id="IPR033121">
    <property type="entry name" value="PEPTIDASE_A1"/>
</dbReference>
<dbReference type="Proteomes" id="UP001165060">
    <property type="component" value="Unassembled WGS sequence"/>
</dbReference>
<proteinExistence type="inferred from homology"/>
<sequence length="85" mass="9299">YVVGCHKDLPDIEITIGGVDYSISSDDYVLADGPICILLMLGMDLGPEGLGFILGDVFMRKYYTVFDMEEERVGFAVATNATDLI</sequence>
<evidence type="ECO:0000256" key="1">
    <source>
        <dbReference type="ARBA" id="ARBA00007447"/>
    </source>
</evidence>
<evidence type="ECO:0000259" key="4">
    <source>
        <dbReference type="PROSITE" id="PS51767"/>
    </source>
</evidence>
<gene>
    <name evidence="5" type="ORF">TeGR_g11972</name>
</gene>
<keyword evidence="2" id="KW-0645">Protease</keyword>
<organism evidence="5 6">
    <name type="scientific">Tetraparma gracilis</name>
    <dbReference type="NCBI Taxonomy" id="2962635"/>
    <lineage>
        <taxon>Eukaryota</taxon>
        <taxon>Sar</taxon>
        <taxon>Stramenopiles</taxon>
        <taxon>Ochrophyta</taxon>
        <taxon>Bolidophyceae</taxon>
        <taxon>Parmales</taxon>
        <taxon>Triparmaceae</taxon>
        <taxon>Tetraparma</taxon>
    </lineage>
</organism>
<name>A0ABQ6MQE7_9STRA</name>
<dbReference type="SUPFAM" id="SSF50630">
    <property type="entry name" value="Acid proteases"/>
    <property type="match status" value="1"/>
</dbReference>
<dbReference type="Pfam" id="PF00026">
    <property type="entry name" value="Asp"/>
    <property type="match status" value="1"/>
</dbReference>
<comment type="similarity">
    <text evidence="1">Belongs to the peptidase A1 family.</text>
</comment>
<accession>A0ABQ6MQE7</accession>
<protein>
    <recommendedName>
        <fullName evidence="4">Peptidase A1 domain-containing protein</fullName>
    </recommendedName>
</protein>
<keyword evidence="6" id="KW-1185">Reference proteome</keyword>
<dbReference type="PANTHER" id="PTHR47966">
    <property type="entry name" value="BETA-SITE APP-CLEAVING ENZYME, ISOFORM A-RELATED"/>
    <property type="match status" value="1"/>
</dbReference>
<feature type="non-terminal residue" evidence="5">
    <location>
        <position position="1"/>
    </location>
</feature>
<evidence type="ECO:0000256" key="2">
    <source>
        <dbReference type="ARBA" id="ARBA00022670"/>
    </source>
</evidence>
<dbReference type="PANTHER" id="PTHR47966:SF51">
    <property type="entry name" value="BETA-SITE APP-CLEAVING ENZYME, ISOFORM A-RELATED"/>
    <property type="match status" value="1"/>
</dbReference>
<reference evidence="5 6" key="1">
    <citation type="journal article" date="2023" name="Commun. Biol.">
        <title>Genome analysis of Parmales, the sister group of diatoms, reveals the evolutionary specialization of diatoms from phago-mixotrophs to photoautotrophs.</title>
        <authorList>
            <person name="Ban H."/>
            <person name="Sato S."/>
            <person name="Yoshikawa S."/>
            <person name="Yamada K."/>
            <person name="Nakamura Y."/>
            <person name="Ichinomiya M."/>
            <person name="Sato N."/>
            <person name="Blanc-Mathieu R."/>
            <person name="Endo H."/>
            <person name="Kuwata A."/>
            <person name="Ogata H."/>
        </authorList>
    </citation>
    <scope>NUCLEOTIDE SEQUENCE [LARGE SCALE GENOMIC DNA]</scope>
</reference>
<dbReference type="PROSITE" id="PS51767">
    <property type="entry name" value="PEPTIDASE_A1"/>
    <property type="match status" value="1"/>
</dbReference>
<keyword evidence="3" id="KW-0378">Hydrolase</keyword>
<dbReference type="InterPro" id="IPR021109">
    <property type="entry name" value="Peptidase_aspartic_dom_sf"/>
</dbReference>
<dbReference type="InterPro" id="IPR001461">
    <property type="entry name" value="Aspartic_peptidase_A1"/>
</dbReference>
<evidence type="ECO:0000313" key="5">
    <source>
        <dbReference type="EMBL" id="GMI30670.1"/>
    </source>
</evidence>